<keyword evidence="1" id="KW-0472">Membrane</keyword>
<name>A0A182QTW6_9DIPT</name>
<feature type="transmembrane region" description="Helical" evidence="1">
    <location>
        <begin position="32"/>
        <end position="54"/>
    </location>
</feature>
<organism evidence="2 3">
    <name type="scientific">Anopheles farauti</name>
    <dbReference type="NCBI Taxonomy" id="69004"/>
    <lineage>
        <taxon>Eukaryota</taxon>
        <taxon>Metazoa</taxon>
        <taxon>Ecdysozoa</taxon>
        <taxon>Arthropoda</taxon>
        <taxon>Hexapoda</taxon>
        <taxon>Insecta</taxon>
        <taxon>Pterygota</taxon>
        <taxon>Neoptera</taxon>
        <taxon>Endopterygota</taxon>
        <taxon>Diptera</taxon>
        <taxon>Nematocera</taxon>
        <taxon>Culicoidea</taxon>
        <taxon>Culicidae</taxon>
        <taxon>Anophelinae</taxon>
        <taxon>Anopheles</taxon>
    </lineage>
</organism>
<keyword evidence="1" id="KW-1133">Transmembrane helix</keyword>
<dbReference type="Proteomes" id="UP000075886">
    <property type="component" value="Unassembled WGS sequence"/>
</dbReference>
<evidence type="ECO:0000256" key="1">
    <source>
        <dbReference type="SAM" id="Phobius"/>
    </source>
</evidence>
<evidence type="ECO:0000313" key="2">
    <source>
        <dbReference type="EnsemblMetazoa" id="AFAF016770-PA"/>
    </source>
</evidence>
<proteinExistence type="predicted"/>
<keyword evidence="1" id="KW-0812">Transmembrane</keyword>
<accession>A0A182QTW6</accession>
<reference evidence="3" key="1">
    <citation type="submission" date="2014-01" db="EMBL/GenBank/DDBJ databases">
        <title>The Genome Sequence of Anopheles farauti FAR1 (V2).</title>
        <authorList>
            <consortium name="The Broad Institute Genomics Platform"/>
            <person name="Neafsey D.E."/>
            <person name="Besansky N."/>
            <person name="Howell P."/>
            <person name="Walton C."/>
            <person name="Young S.K."/>
            <person name="Zeng Q."/>
            <person name="Gargeya S."/>
            <person name="Fitzgerald M."/>
            <person name="Haas B."/>
            <person name="Abouelleil A."/>
            <person name="Allen A.W."/>
            <person name="Alvarado L."/>
            <person name="Arachchi H.M."/>
            <person name="Berlin A.M."/>
            <person name="Chapman S.B."/>
            <person name="Gainer-Dewar J."/>
            <person name="Goldberg J."/>
            <person name="Griggs A."/>
            <person name="Gujja S."/>
            <person name="Hansen M."/>
            <person name="Howarth C."/>
            <person name="Imamovic A."/>
            <person name="Ireland A."/>
            <person name="Larimer J."/>
            <person name="McCowan C."/>
            <person name="Murphy C."/>
            <person name="Pearson M."/>
            <person name="Poon T.W."/>
            <person name="Priest M."/>
            <person name="Roberts A."/>
            <person name="Saif S."/>
            <person name="Shea T."/>
            <person name="Sisk P."/>
            <person name="Sykes S."/>
            <person name="Wortman J."/>
            <person name="Nusbaum C."/>
            <person name="Birren B."/>
        </authorList>
    </citation>
    <scope>NUCLEOTIDE SEQUENCE [LARGE SCALE GENOMIC DNA]</scope>
    <source>
        <strain evidence="3">FAR1</strain>
    </source>
</reference>
<dbReference type="VEuPathDB" id="VectorBase:AFAF016770"/>
<reference evidence="2" key="2">
    <citation type="submission" date="2020-05" db="UniProtKB">
        <authorList>
            <consortium name="EnsemblMetazoa"/>
        </authorList>
    </citation>
    <scope>IDENTIFICATION</scope>
    <source>
        <strain evidence="2">FAR1</strain>
    </source>
</reference>
<protein>
    <submittedName>
        <fullName evidence="2">Uncharacterized protein</fullName>
    </submittedName>
</protein>
<keyword evidence="3" id="KW-1185">Reference proteome</keyword>
<dbReference type="EMBL" id="AXCN02001050">
    <property type="status" value="NOT_ANNOTATED_CDS"/>
    <property type="molecule type" value="Genomic_DNA"/>
</dbReference>
<dbReference type="EnsemblMetazoa" id="AFAF016770-RA">
    <property type="protein sequence ID" value="AFAF016770-PA"/>
    <property type="gene ID" value="AFAF016770"/>
</dbReference>
<sequence>MDNQNVLEERNRIATKVNTSLLLEFFGPSNRIWTLTNSFSEASSLAIIVILAALSSKRSTLRKAALFLMTIECGNDKHQHRVLPSSTPPLAHNMAQGGAIARAFQFLCSTCPGLEAFVFGASWA</sequence>
<evidence type="ECO:0000313" key="3">
    <source>
        <dbReference type="Proteomes" id="UP000075886"/>
    </source>
</evidence>
<dbReference type="AlphaFoldDB" id="A0A182QTW6"/>